<proteinExistence type="predicted"/>
<dbReference type="EMBL" id="KN828698">
    <property type="protein sequence ID" value="KIK74621.1"/>
    <property type="molecule type" value="Genomic_DNA"/>
</dbReference>
<reference evidence="2 3" key="1">
    <citation type="submission" date="2014-04" db="EMBL/GenBank/DDBJ databases">
        <authorList>
            <consortium name="DOE Joint Genome Institute"/>
            <person name="Kuo A."/>
            <person name="Kohler A."/>
            <person name="Jargeat P."/>
            <person name="Nagy L.G."/>
            <person name="Floudas D."/>
            <person name="Copeland A."/>
            <person name="Barry K.W."/>
            <person name="Cichocki N."/>
            <person name="Veneault-Fourrey C."/>
            <person name="LaButti K."/>
            <person name="Lindquist E.A."/>
            <person name="Lipzen A."/>
            <person name="Lundell T."/>
            <person name="Morin E."/>
            <person name="Murat C."/>
            <person name="Sun H."/>
            <person name="Tunlid A."/>
            <person name="Henrissat B."/>
            <person name="Grigoriev I.V."/>
            <person name="Hibbett D.S."/>
            <person name="Martin F."/>
            <person name="Nordberg H.P."/>
            <person name="Cantor M.N."/>
            <person name="Hua S.X."/>
        </authorList>
    </citation>
    <scope>NUCLEOTIDE SEQUENCE [LARGE SCALE GENOMIC DNA]</scope>
    <source>
        <strain evidence="2 3">Ve08.2h10</strain>
    </source>
</reference>
<dbReference type="Proteomes" id="UP000054538">
    <property type="component" value="Unassembled WGS sequence"/>
</dbReference>
<accession>A0A0D0CU49</accession>
<organism evidence="2 3">
    <name type="scientific">Paxillus rubicundulus Ve08.2h10</name>
    <dbReference type="NCBI Taxonomy" id="930991"/>
    <lineage>
        <taxon>Eukaryota</taxon>
        <taxon>Fungi</taxon>
        <taxon>Dikarya</taxon>
        <taxon>Basidiomycota</taxon>
        <taxon>Agaricomycotina</taxon>
        <taxon>Agaricomycetes</taxon>
        <taxon>Agaricomycetidae</taxon>
        <taxon>Boletales</taxon>
        <taxon>Paxilineae</taxon>
        <taxon>Paxillaceae</taxon>
        <taxon>Paxillus</taxon>
    </lineage>
</organism>
<feature type="region of interest" description="Disordered" evidence="1">
    <location>
        <begin position="65"/>
        <end position="85"/>
    </location>
</feature>
<evidence type="ECO:0000313" key="3">
    <source>
        <dbReference type="Proteomes" id="UP000054538"/>
    </source>
</evidence>
<keyword evidence="3" id="KW-1185">Reference proteome</keyword>
<dbReference type="AlphaFoldDB" id="A0A0D0CU49"/>
<dbReference type="HOGENOM" id="CLU_2518709_0_0_1"/>
<dbReference type="InParanoid" id="A0A0D0CU49"/>
<feature type="non-terminal residue" evidence="2">
    <location>
        <position position="85"/>
    </location>
</feature>
<evidence type="ECO:0000256" key="1">
    <source>
        <dbReference type="SAM" id="MobiDB-lite"/>
    </source>
</evidence>
<feature type="non-terminal residue" evidence="2">
    <location>
        <position position="1"/>
    </location>
</feature>
<dbReference type="OrthoDB" id="10607964at2759"/>
<sequence length="85" mass="9169">EKGRRASGSAAPSFNNVSGDEDICHMYIVPKPAPPPSPTILSLPVKQLAPTSYRPQDMLTVLEREKNGKGLSSCTDEAAMHLEHP</sequence>
<protein>
    <submittedName>
        <fullName evidence="2">Uncharacterized protein</fullName>
    </submittedName>
</protein>
<gene>
    <name evidence="2" type="ORF">PAXRUDRAFT_124750</name>
</gene>
<name>A0A0D0CU49_9AGAM</name>
<evidence type="ECO:0000313" key="2">
    <source>
        <dbReference type="EMBL" id="KIK74621.1"/>
    </source>
</evidence>
<reference evidence="3" key="2">
    <citation type="submission" date="2015-01" db="EMBL/GenBank/DDBJ databases">
        <title>Evolutionary Origins and Diversification of the Mycorrhizal Mutualists.</title>
        <authorList>
            <consortium name="DOE Joint Genome Institute"/>
            <consortium name="Mycorrhizal Genomics Consortium"/>
            <person name="Kohler A."/>
            <person name="Kuo A."/>
            <person name="Nagy L.G."/>
            <person name="Floudas D."/>
            <person name="Copeland A."/>
            <person name="Barry K.W."/>
            <person name="Cichocki N."/>
            <person name="Veneault-Fourrey C."/>
            <person name="LaButti K."/>
            <person name="Lindquist E.A."/>
            <person name="Lipzen A."/>
            <person name="Lundell T."/>
            <person name="Morin E."/>
            <person name="Murat C."/>
            <person name="Riley R."/>
            <person name="Ohm R."/>
            <person name="Sun H."/>
            <person name="Tunlid A."/>
            <person name="Henrissat B."/>
            <person name="Grigoriev I.V."/>
            <person name="Hibbett D.S."/>
            <person name="Martin F."/>
        </authorList>
    </citation>
    <scope>NUCLEOTIDE SEQUENCE [LARGE SCALE GENOMIC DNA]</scope>
    <source>
        <strain evidence="3">Ve08.2h10</strain>
    </source>
</reference>